<keyword evidence="4" id="KW-1185">Reference proteome</keyword>
<feature type="coiled-coil region" evidence="1">
    <location>
        <begin position="221"/>
        <end position="279"/>
    </location>
</feature>
<proteinExistence type="predicted"/>
<gene>
    <name evidence="3" type="ORF">DUNSADRAFT_6976</name>
</gene>
<dbReference type="PANTHER" id="PTHR31245:SF20">
    <property type="entry name" value="F18B13.13 PROTEIN"/>
    <property type="match status" value="1"/>
</dbReference>
<evidence type="ECO:0008006" key="5">
    <source>
        <dbReference type="Google" id="ProtNLM"/>
    </source>
</evidence>
<sequence>MTCPAVSLSLKRPFEEDSVSPHHQQQHLHLASAVKRARRAHPAANSRSATSAYAHPAPAAAAPALAVLLAYFPGMDEKTVTGALLDCGNNIDAAIQRLTGLHLHSDDATVAAATASLARTPQDPSPQAPLPNQHNGHASHAGPSSQRPLHPQSPSASPAAADDDGAGCGAFQEEPAGPQSAEQWVEFLVSEMAKCRDMGDARVRAAGVLQHFERFVKARSKEEARSKLLDTQRENTILKKAVQIQNSKLNEKAGQDQELQQLRQIISQYQEQVHSLELQKYSLSLHLQKAAGGGTLGSSHHNPDVF</sequence>
<evidence type="ECO:0000313" key="3">
    <source>
        <dbReference type="EMBL" id="KAF5835697.1"/>
    </source>
</evidence>
<evidence type="ECO:0000256" key="2">
    <source>
        <dbReference type="SAM" id="MobiDB-lite"/>
    </source>
</evidence>
<comment type="caution">
    <text evidence="3">The sequence shown here is derived from an EMBL/GenBank/DDBJ whole genome shotgun (WGS) entry which is preliminary data.</text>
</comment>
<keyword evidence="1" id="KW-0175">Coiled coil</keyword>
<dbReference type="PANTHER" id="PTHR31245">
    <property type="entry name" value="UBIQUITIN SYSTEM COMPONENT CUE PROTEIN"/>
    <property type="match status" value="1"/>
</dbReference>
<evidence type="ECO:0000313" key="4">
    <source>
        <dbReference type="Proteomes" id="UP000815325"/>
    </source>
</evidence>
<organism evidence="3 4">
    <name type="scientific">Dunaliella salina</name>
    <name type="common">Green alga</name>
    <name type="synonym">Protococcus salinus</name>
    <dbReference type="NCBI Taxonomy" id="3046"/>
    <lineage>
        <taxon>Eukaryota</taxon>
        <taxon>Viridiplantae</taxon>
        <taxon>Chlorophyta</taxon>
        <taxon>core chlorophytes</taxon>
        <taxon>Chlorophyceae</taxon>
        <taxon>CS clade</taxon>
        <taxon>Chlamydomonadales</taxon>
        <taxon>Dunaliellaceae</taxon>
        <taxon>Dunaliella</taxon>
    </lineage>
</organism>
<evidence type="ECO:0000256" key="1">
    <source>
        <dbReference type="SAM" id="Coils"/>
    </source>
</evidence>
<accession>A0ABQ7GM63</accession>
<feature type="region of interest" description="Disordered" evidence="2">
    <location>
        <begin position="25"/>
        <end position="51"/>
    </location>
</feature>
<dbReference type="EMBL" id="MU069692">
    <property type="protein sequence ID" value="KAF5835697.1"/>
    <property type="molecule type" value="Genomic_DNA"/>
</dbReference>
<reference evidence="3" key="1">
    <citation type="submission" date="2017-08" db="EMBL/GenBank/DDBJ databases">
        <authorList>
            <person name="Polle J.E."/>
            <person name="Barry K."/>
            <person name="Cushman J."/>
            <person name="Schmutz J."/>
            <person name="Tran D."/>
            <person name="Hathwaick L.T."/>
            <person name="Yim W.C."/>
            <person name="Jenkins J."/>
            <person name="Mckie-Krisberg Z.M."/>
            <person name="Prochnik S."/>
            <person name="Lindquist E."/>
            <person name="Dockter R.B."/>
            <person name="Adam C."/>
            <person name="Molina H."/>
            <person name="Bunkerborg J."/>
            <person name="Jin E."/>
            <person name="Buchheim M."/>
            <person name="Magnuson J."/>
        </authorList>
    </citation>
    <scope>NUCLEOTIDE SEQUENCE</scope>
    <source>
        <strain evidence="3">CCAP 19/18</strain>
    </source>
</reference>
<dbReference type="Proteomes" id="UP000815325">
    <property type="component" value="Unassembled WGS sequence"/>
</dbReference>
<feature type="compositionally biased region" description="Polar residues" evidence="2">
    <location>
        <begin position="130"/>
        <end position="147"/>
    </location>
</feature>
<name>A0ABQ7GM63_DUNSA</name>
<dbReference type="InterPro" id="IPR009060">
    <property type="entry name" value="UBA-like_sf"/>
</dbReference>
<feature type="region of interest" description="Disordered" evidence="2">
    <location>
        <begin position="117"/>
        <end position="179"/>
    </location>
</feature>
<protein>
    <recommendedName>
        <fullName evidence="5">CUE domain-containing protein</fullName>
    </recommendedName>
</protein>
<dbReference type="SUPFAM" id="SSF46934">
    <property type="entry name" value="UBA-like"/>
    <property type="match status" value="1"/>
</dbReference>
<dbReference type="CDD" id="cd14279">
    <property type="entry name" value="CUE"/>
    <property type="match status" value="1"/>
</dbReference>